<feature type="region of interest" description="Disordered" evidence="1">
    <location>
        <begin position="1015"/>
        <end position="1049"/>
    </location>
</feature>
<dbReference type="InterPro" id="IPR053900">
    <property type="entry name" value="C5orf34-like_dom"/>
</dbReference>
<dbReference type="Pfam" id="PF15025">
    <property type="entry name" value="C5orf34-like_N"/>
    <property type="match status" value="1"/>
</dbReference>
<evidence type="ECO:0000259" key="4">
    <source>
        <dbReference type="Pfam" id="PF22833"/>
    </source>
</evidence>
<name>A0AAD8FKC5_BIOPF</name>
<dbReference type="InterPro" id="IPR027865">
    <property type="entry name" value="C5orf34-like_C"/>
</dbReference>
<dbReference type="PANTHER" id="PTHR34531">
    <property type="entry name" value="ZGC:153352"/>
    <property type="match status" value="1"/>
</dbReference>
<reference evidence="6" key="1">
    <citation type="journal article" date="2023" name="PLoS Negl. Trop. Dis.">
        <title>A genome sequence for Biomphalaria pfeifferi, the major vector snail for the human-infecting parasite Schistosoma mansoni.</title>
        <authorList>
            <person name="Bu L."/>
            <person name="Lu L."/>
            <person name="Laidemitt M.R."/>
            <person name="Zhang S.M."/>
            <person name="Mutuku M."/>
            <person name="Mkoji G."/>
            <person name="Steinauer M."/>
            <person name="Loker E.S."/>
        </authorList>
    </citation>
    <scope>NUCLEOTIDE SEQUENCE</scope>
    <source>
        <strain evidence="6">KasaAsao</strain>
    </source>
</reference>
<protein>
    <recommendedName>
        <fullName evidence="8">DUF4524 domain-containing protein</fullName>
    </recommendedName>
</protein>
<feature type="domain" description="C5orf34-like N-terminal" evidence="3">
    <location>
        <begin position="8"/>
        <end position="78"/>
    </location>
</feature>
<comment type="caution">
    <text evidence="6">The sequence shown here is derived from an EMBL/GenBank/DDBJ whole genome shotgun (WGS) entry which is preliminary data.</text>
</comment>
<evidence type="ECO:0000256" key="1">
    <source>
        <dbReference type="SAM" id="MobiDB-lite"/>
    </source>
</evidence>
<keyword evidence="7" id="KW-1185">Reference proteome</keyword>
<organism evidence="6 7">
    <name type="scientific">Biomphalaria pfeifferi</name>
    <name type="common">Bloodfluke planorb</name>
    <name type="synonym">Freshwater snail</name>
    <dbReference type="NCBI Taxonomy" id="112525"/>
    <lineage>
        <taxon>Eukaryota</taxon>
        <taxon>Metazoa</taxon>
        <taxon>Spiralia</taxon>
        <taxon>Lophotrochozoa</taxon>
        <taxon>Mollusca</taxon>
        <taxon>Gastropoda</taxon>
        <taxon>Heterobranchia</taxon>
        <taxon>Euthyneura</taxon>
        <taxon>Panpulmonata</taxon>
        <taxon>Hygrophila</taxon>
        <taxon>Lymnaeoidea</taxon>
        <taxon>Planorbidae</taxon>
        <taxon>Biomphalaria</taxon>
    </lineage>
</organism>
<gene>
    <name evidence="6" type="ORF">Bpfe_004098</name>
</gene>
<evidence type="ECO:0000259" key="2">
    <source>
        <dbReference type="Pfam" id="PF15016"/>
    </source>
</evidence>
<dbReference type="Pfam" id="PF22834">
    <property type="entry name" value="Polo_box_4"/>
    <property type="match status" value="1"/>
</dbReference>
<evidence type="ECO:0000313" key="7">
    <source>
        <dbReference type="Proteomes" id="UP001233172"/>
    </source>
</evidence>
<feature type="domain" description="C5orf34-like second" evidence="4">
    <location>
        <begin position="159"/>
        <end position="233"/>
    </location>
</feature>
<feature type="domain" description="C5orf34-like" evidence="5">
    <location>
        <begin position="731"/>
        <end position="814"/>
    </location>
</feature>
<dbReference type="Pfam" id="PF22833">
    <property type="entry name" value="C5orf34_2nd"/>
    <property type="match status" value="1"/>
</dbReference>
<dbReference type="PANTHER" id="PTHR34531:SF1">
    <property type="entry name" value="CHROMOSOME 5 OPEN READING FRAME 34"/>
    <property type="match status" value="1"/>
</dbReference>
<dbReference type="Pfam" id="PF15016">
    <property type="entry name" value="C5orf34_C"/>
    <property type="match status" value="1"/>
</dbReference>
<dbReference type="InterPro" id="IPR053901">
    <property type="entry name" value="C5orf34-like"/>
</dbReference>
<dbReference type="InterPro" id="IPR027830">
    <property type="entry name" value="C5orf34-like_N"/>
</dbReference>
<feature type="compositionally biased region" description="Polar residues" evidence="1">
    <location>
        <begin position="1020"/>
        <end position="1041"/>
    </location>
</feature>
<accession>A0AAD8FKC5</accession>
<reference evidence="6" key="2">
    <citation type="submission" date="2023-04" db="EMBL/GenBank/DDBJ databases">
        <authorList>
            <person name="Bu L."/>
            <person name="Lu L."/>
            <person name="Laidemitt M.R."/>
            <person name="Zhang S.M."/>
            <person name="Mutuku M."/>
            <person name="Mkoji G."/>
            <person name="Steinauer M."/>
            <person name="Loker E.S."/>
        </authorList>
    </citation>
    <scope>NUCLEOTIDE SEQUENCE</scope>
    <source>
        <strain evidence="6">KasaAsao</strain>
        <tissue evidence="6">Whole Snail</tissue>
    </source>
</reference>
<dbReference type="EMBL" id="JASAOG010000010">
    <property type="protein sequence ID" value="KAK0066666.1"/>
    <property type="molecule type" value="Genomic_DNA"/>
</dbReference>
<dbReference type="AlphaFoldDB" id="A0AAD8FKC5"/>
<feature type="domain" description="C5orf34-like C-terminal" evidence="2">
    <location>
        <begin position="844"/>
        <end position="953"/>
    </location>
</feature>
<proteinExistence type="predicted"/>
<evidence type="ECO:0000313" key="6">
    <source>
        <dbReference type="EMBL" id="KAK0066666.1"/>
    </source>
</evidence>
<dbReference type="InterPro" id="IPR053899">
    <property type="entry name" value="C5orf34-like_2nd"/>
</dbReference>
<sequence>MTPVPVLMILYSSDATEVRYSDGSRLELSPCGSTMIYHPSVTATKHPHHVKYKTIQKGTMFVTSEHRAKVLQALDFKNRFAEILKYKTIQKRTMFVTSEHRAKVLQALDFRNRFAERPYLCQELIPADDVLVLYSKIDRIAWPRDLAKVDVEILPDSSRRITSLDEYASLIVSPHGQDFTVCYLSQISRERKSTKNVFAKSSKSASLFCGMSKISFEKLKNEPSQKDLRPKEAVVHPFESCQSFSYENELVNNNNSNILSTQTESTYFKMGAKSSFEHGCKPDNFMPVISSESSTSRSSLPHTNNAVLLNSINSIENVTFDVGTNQKDNQNIHDFYSKTGLVQSRDLFIDTHFNMNSPSAQELSSISRSSTPDGLRMTIDSDATLIQDNTLISNTASGNMKAAQPSQFTSSPNDDVIQYKKKIIDSGSLNGSFLENCPSLQHDGSASHENRNKVKVSPEIGTESFSATLQNDSHVSVALENISNHVKQVNIASDDDHIKIAQKLDFGDDVEGQSSSYARVCDCEANEIKDDSLKGLKTNNQSHNRLKITEPDHDGLRTKKTDYEGLRTNEPEHDVLRMNEPGYHGLRTIQLDHNELRTTELDHNELRTTELDHNELRTTELDHNRRQYVWLTKHISRNDCPTEWTIPLKLALEGHPKLSEVSATSVPSKRRLLTVSTNFKPSPNECIFTTVPSPLPLLCPYQHKHKVSFASFQADQSVDQHTSGDFQHGKLKMIISEGVVYRLIQKGELKIIEIHPGDGSILVSQGIQAHFYTHYILDGDKIEERTYSLKSLPPGRPKGRYSVEHLIKTANRFFLLNTQWEKRGLSEVTPCWNKDVIAVVEPLSTSLLEEYHVEGLGKFSAFSNGRVRIVFTDRTALDMVCNFSNRLNLMNLSQGQVLQTSLPGAEVVSHINTVCNNSNARLLLPSGNYVTVDINCPGVYKRYIKAAIDWVSWVNTSPAERPDFYKHQQSVELIQKAAELELKKISCFNYIVDNTLSVEKLVPSEPNQLLHQRLHDSTHHTTSASLNPNQDDQIPSIQPQSMMPRINAPKNLPLDCTIGQTSVPYVSSQTSRSTLPRGDPQYKKLVHLTSSYHRNKGEEFPDVHQVLLQNSHMISEIDSFLEKTKKS</sequence>
<evidence type="ECO:0000259" key="3">
    <source>
        <dbReference type="Pfam" id="PF15025"/>
    </source>
</evidence>
<dbReference type="Proteomes" id="UP001233172">
    <property type="component" value="Unassembled WGS sequence"/>
</dbReference>
<evidence type="ECO:0000259" key="5">
    <source>
        <dbReference type="Pfam" id="PF22834"/>
    </source>
</evidence>
<evidence type="ECO:0008006" key="8">
    <source>
        <dbReference type="Google" id="ProtNLM"/>
    </source>
</evidence>